<dbReference type="Pfam" id="PF13742">
    <property type="entry name" value="tRNA_anti_2"/>
    <property type="match status" value="1"/>
</dbReference>
<dbReference type="NCBIfam" id="TIGR00237">
    <property type="entry name" value="xseA"/>
    <property type="match status" value="1"/>
</dbReference>
<dbReference type="GO" id="GO:0005737">
    <property type="term" value="C:cytoplasm"/>
    <property type="evidence" value="ECO:0007669"/>
    <property type="project" value="UniProtKB-SubCell"/>
</dbReference>
<dbReference type="GO" id="GO:0009318">
    <property type="term" value="C:exodeoxyribonuclease VII complex"/>
    <property type="evidence" value="ECO:0007669"/>
    <property type="project" value="UniProtKB-UniRule"/>
</dbReference>
<reference evidence="9 10" key="1">
    <citation type="journal article" date="2015" name="Genome Announc.">
        <title>Expanding the biotechnology potential of lactobacilli through comparative genomics of 213 strains and associated genera.</title>
        <authorList>
            <person name="Sun Z."/>
            <person name="Harris H.M."/>
            <person name="McCann A."/>
            <person name="Guo C."/>
            <person name="Argimon S."/>
            <person name="Zhang W."/>
            <person name="Yang X."/>
            <person name="Jeffery I.B."/>
            <person name="Cooney J.C."/>
            <person name="Kagawa T.F."/>
            <person name="Liu W."/>
            <person name="Song Y."/>
            <person name="Salvetti E."/>
            <person name="Wrobel A."/>
            <person name="Rasinkangas P."/>
            <person name="Parkhill J."/>
            <person name="Rea M.C."/>
            <person name="O'Sullivan O."/>
            <person name="Ritari J."/>
            <person name="Douillard F.P."/>
            <person name="Paul Ross R."/>
            <person name="Yang R."/>
            <person name="Briner A.E."/>
            <person name="Felis G.E."/>
            <person name="de Vos W.M."/>
            <person name="Barrangou R."/>
            <person name="Klaenhammer T.R."/>
            <person name="Caufield P.W."/>
            <person name="Cui Y."/>
            <person name="Zhang H."/>
            <person name="O'Toole P.W."/>
        </authorList>
    </citation>
    <scope>NUCLEOTIDE SEQUENCE [LARGE SCALE GENOMIC DNA]</scope>
    <source>
        <strain evidence="9 10">DSM 6035</strain>
    </source>
</reference>
<evidence type="ECO:0000259" key="8">
    <source>
        <dbReference type="Pfam" id="PF13742"/>
    </source>
</evidence>
<dbReference type="InterPro" id="IPR020579">
    <property type="entry name" value="Exonuc_VII_lsu_C"/>
</dbReference>
<comment type="catalytic activity">
    <reaction evidence="5 6">
        <text>Exonucleolytic cleavage in either 5'- to 3'- or 3'- to 5'-direction to yield nucleoside 5'-phosphates.</text>
        <dbReference type="EC" id="3.1.11.6"/>
    </reaction>
</comment>
<keyword evidence="10" id="KW-1185">Reference proteome</keyword>
<dbReference type="PANTHER" id="PTHR30008">
    <property type="entry name" value="EXODEOXYRIBONUCLEASE 7 LARGE SUBUNIT"/>
    <property type="match status" value="1"/>
</dbReference>
<evidence type="ECO:0000313" key="9">
    <source>
        <dbReference type="EMBL" id="KRM30052.1"/>
    </source>
</evidence>
<dbReference type="OrthoDB" id="9802795at2"/>
<evidence type="ECO:0000259" key="7">
    <source>
        <dbReference type="Pfam" id="PF02601"/>
    </source>
</evidence>
<keyword evidence="2 5" id="KW-0540">Nuclease</keyword>
<dbReference type="InterPro" id="IPR025824">
    <property type="entry name" value="OB-fold_nuc-bd_dom"/>
</dbReference>
<dbReference type="CDD" id="cd04489">
    <property type="entry name" value="ExoVII_LU_OBF"/>
    <property type="match status" value="1"/>
</dbReference>
<sequence length="450" mass="50918">MDRSKYLTVSQLTKYLKLKFDRDPYLQKVYLTGELSNFRLRSGHQYFSLKDDNAVIDAVMFRSQFAKVKFTPEEGMKLCVTGHVSLYERSGRYQIYIDTMEPDGVGSLYLAFEQLKKKLNAEGLFSLPKKPLPLFPKRIAVVTSLNGAVIRDINTTVRRRYPIAQVVLFPTVVQGEKAAADITRQINRANQMGNFDTLIIGRGGGSIEDLWPFNEESVARAIAASKIPVISSVGHETDTTIADLVADRRAATPTAAAELATPQRLDDTLLLLKDFQRRLFNTMRAQIDFDKKQLAKVNQSYIFQQPTRLYENYAQKVDQLTQELQHQEESRLQTAHNAVDQLSNKLLAYAPTRQVKQGQEVVKQLQARLQTAAQSYDQRVNQQVTALTKQLHSLDPLKIMERGYTYVTKEGRVINQARQLAAGDTMLLHFADGNVTVTVTNIKEKNNGNK</sequence>
<evidence type="ECO:0000256" key="4">
    <source>
        <dbReference type="ARBA" id="ARBA00022839"/>
    </source>
</evidence>
<keyword evidence="1 5" id="KW-0963">Cytoplasm</keyword>
<comment type="similarity">
    <text evidence="5 6">Belongs to the XseA family.</text>
</comment>
<dbReference type="EMBL" id="AZGM01000016">
    <property type="protein sequence ID" value="KRM30052.1"/>
    <property type="molecule type" value="Genomic_DNA"/>
</dbReference>
<dbReference type="GO" id="GO:0008855">
    <property type="term" value="F:exodeoxyribonuclease VII activity"/>
    <property type="evidence" value="ECO:0007669"/>
    <property type="project" value="UniProtKB-UniRule"/>
</dbReference>
<comment type="subunit">
    <text evidence="5">Heterooligomer composed of large and small subunits.</text>
</comment>
<dbReference type="Pfam" id="PF02601">
    <property type="entry name" value="Exonuc_VII_L"/>
    <property type="match status" value="1"/>
</dbReference>
<comment type="function">
    <text evidence="5">Bidirectionally degrades single-stranded DNA into large acid-insoluble oligonucleotides, which are then degraded further into small acid-soluble oligonucleotides.</text>
</comment>
<dbReference type="STRING" id="1423782.FD32_GL000775"/>
<feature type="domain" description="Exonuclease VII large subunit C-terminal" evidence="7">
    <location>
        <begin position="129"/>
        <end position="437"/>
    </location>
</feature>
<proteinExistence type="inferred from homology"/>
<dbReference type="GO" id="GO:0006308">
    <property type="term" value="P:DNA catabolic process"/>
    <property type="evidence" value="ECO:0007669"/>
    <property type="project" value="UniProtKB-UniRule"/>
</dbReference>
<feature type="domain" description="OB-fold nucleic acid binding" evidence="8">
    <location>
        <begin position="7"/>
        <end position="101"/>
    </location>
</feature>
<comment type="subcellular location">
    <subcellularLocation>
        <location evidence="5 6">Cytoplasm</location>
    </subcellularLocation>
</comment>
<dbReference type="Proteomes" id="UP000051412">
    <property type="component" value="Unassembled WGS sequence"/>
</dbReference>
<organism evidence="9 10">
    <name type="scientific">Limosilactobacillus panis DSM 6035</name>
    <dbReference type="NCBI Taxonomy" id="1423782"/>
    <lineage>
        <taxon>Bacteria</taxon>
        <taxon>Bacillati</taxon>
        <taxon>Bacillota</taxon>
        <taxon>Bacilli</taxon>
        <taxon>Lactobacillales</taxon>
        <taxon>Lactobacillaceae</taxon>
        <taxon>Limosilactobacillus</taxon>
    </lineage>
</organism>
<evidence type="ECO:0000256" key="3">
    <source>
        <dbReference type="ARBA" id="ARBA00022801"/>
    </source>
</evidence>
<dbReference type="EC" id="3.1.11.6" evidence="5"/>
<dbReference type="AlphaFoldDB" id="A0A0R1XND3"/>
<dbReference type="PATRIC" id="fig|1423782.4.peg.799"/>
<gene>
    <name evidence="5" type="primary">xseA</name>
    <name evidence="9" type="ORF">FD32_GL000775</name>
</gene>
<evidence type="ECO:0000256" key="6">
    <source>
        <dbReference type="RuleBase" id="RU004355"/>
    </source>
</evidence>
<keyword evidence="4 5" id="KW-0269">Exonuclease</keyword>
<comment type="caution">
    <text evidence="9">The sequence shown here is derived from an EMBL/GenBank/DDBJ whole genome shotgun (WGS) entry which is preliminary data.</text>
</comment>
<dbReference type="InterPro" id="IPR003753">
    <property type="entry name" value="Exonuc_VII_L"/>
</dbReference>
<dbReference type="PANTHER" id="PTHR30008:SF0">
    <property type="entry name" value="EXODEOXYRIBONUCLEASE 7 LARGE SUBUNIT"/>
    <property type="match status" value="1"/>
</dbReference>
<evidence type="ECO:0000256" key="1">
    <source>
        <dbReference type="ARBA" id="ARBA00022490"/>
    </source>
</evidence>
<accession>A0A0R1XND3</accession>
<name>A0A0R1XND3_9LACO</name>
<dbReference type="HAMAP" id="MF_00378">
    <property type="entry name" value="Exonuc_7_L"/>
    <property type="match status" value="1"/>
</dbReference>
<evidence type="ECO:0000313" key="10">
    <source>
        <dbReference type="Proteomes" id="UP000051412"/>
    </source>
</evidence>
<evidence type="ECO:0000256" key="2">
    <source>
        <dbReference type="ARBA" id="ARBA00022722"/>
    </source>
</evidence>
<keyword evidence="3 5" id="KW-0378">Hydrolase</keyword>
<evidence type="ECO:0000256" key="5">
    <source>
        <dbReference type="HAMAP-Rule" id="MF_00378"/>
    </source>
</evidence>
<dbReference type="GO" id="GO:0003676">
    <property type="term" value="F:nucleic acid binding"/>
    <property type="evidence" value="ECO:0007669"/>
    <property type="project" value="InterPro"/>
</dbReference>
<protein>
    <recommendedName>
        <fullName evidence="5">Exodeoxyribonuclease 7 large subunit</fullName>
        <ecNumber evidence="5">3.1.11.6</ecNumber>
    </recommendedName>
    <alternativeName>
        <fullName evidence="5">Exodeoxyribonuclease VII large subunit</fullName>
        <shortName evidence="5">Exonuclease VII large subunit</shortName>
    </alternativeName>
</protein>
<dbReference type="RefSeq" id="WP_056962087.1">
    <property type="nucleotide sequence ID" value="NZ_AZGM01000016.1"/>
</dbReference>